<evidence type="ECO:0000256" key="5">
    <source>
        <dbReference type="ARBA" id="ARBA00023027"/>
    </source>
</evidence>
<dbReference type="PANTHER" id="PTHR43725:SF47">
    <property type="entry name" value="UDP-GLUCOSE 4-EPIMERASE"/>
    <property type="match status" value="1"/>
</dbReference>
<comment type="similarity">
    <text evidence="9">In the N-terminal section; belongs to the NAD(P)-dependent epimerase/dehydratase family.</text>
</comment>
<reference evidence="13 14" key="1">
    <citation type="submission" date="2016-06" db="EMBL/GenBank/DDBJ databases">
        <title>Comparative genomics of the ectomycorrhizal sister species Rhizopogon vinicolor and Rhizopogon vesiculosus (Basidiomycota: Boletales) reveals a divergence of the mating type B locus.</title>
        <authorList>
            <consortium name="DOE Joint Genome Institute"/>
            <person name="Mujic A.B."/>
            <person name="Kuo A."/>
            <person name="Tritt A."/>
            <person name="Lipzen A."/>
            <person name="Chen C."/>
            <person name="Johnson J."/>
            <person name="Sharma A."/>
            <person name="Barry K."/>
            <person name="Grigoriev I.V."/>
            <person name="Spatafora J.W."/>
        </authorList>
    </citation>
    <scope>NUCLEOTIDE SEQUENCE [LARGE SCALE GENOMIC DNA]</scope>
    <source>
        <strain evidence="13 14">AM-OR11-026</strain>
    </source>
</reference>
<dbReference type="EMBL" id="KV448246">
    <property type="protein sequence ID" value="OAX39532.1"/>
    <property type="molecule type" value="Genomic_DNA"/>
</dbReference>
<evidence type="ECO:0000256" key="1">
    <source>
        <dbReference type="ARBA" id="ARBA00000083"/>
    </source>
</evidence>
<evidence type="ECO:0000256" key="4">
    <source>
        <dbReference type="ARBA" id="ARBA00005028"/>
    </source>
</evidence>
<keyword evidence="5" id="KW-0520">NAD</keyword>
<dbReference type="GO" id="GO:0005829">
    <property type="term" value="C:cytosol"/>
    <property type="evidence" value="ECO:0007669"/>
    <property type="project" value="TreeGrafter"/>
</dbReference>
<dbReference type="Gene3D" id="3.40.50.720">
    <property type="entry name" value="NAD(P)-binding Rossmann-like Domain"/>
    <property type="match status" value="1"/>
</dbReference>
<comment type="similarity">
    <text evidence="10">In the C-terminal section; belongs to the aldose epimerase family.</text>
</comment>
<keyword evidence="6" id="KW-0119">Carbohydrate metabolism</keyword>
<dbReference type="InterPro" id="IPR001509">
    <property type="entry name" value="Epimerase_deHydtase"/>
</dbReference>
<evidence type="ECO:0000313" key="13">
    <source>
        <dbReference type="EMBL" id="OAX39532.1"/>
    </source>
</evidence>
<dbReference type="PANTHER" id="PTHR43725">
    <property type="entry name" value="UDP-GLUCOSE 4-EPIMERASE"/>
    <property type="match status" value="1"/>
</dbReference>
<comment type="pathway">
    <text evidence="4">Carbohydrate metabolism; hexose metabolism.</text>
</comment>
<dbReference type="AlphaFoldDB" id="A0A1B7N3X4"/>
<feature type="region of interest" description="Disordered" evidence="11">
    <location>
        <begin position="582"/>
        <end position="657"/>
    </location>
</feature>
<evidence type="ECO:0000313" key="14">
    <source>
        <dbReference type="Proteomes" id="UP000092154"/>
    </source>
</evidence>
<feature type="region of interest" description="Disordered" evidence="11">
    <location>
        <begin position="288"/>
        <end position="307"/>
    </location>
</feature>
<dbReference type="InParanoid" id="A0A1B7N3X4"/>
<gene>
    <name evidence="13" type="ORF">K503DRAFT_739263</name>
</gene>
<evidence type="ECO:0000259" key="12">
    <source>
        <dbReference type="Pfam" id="PF01370"/>
    </source>
</evidence>
<dbReference type="InterPro" id="IPR005886">
    <property type="entry name" value="UDP_G4E"/>
</dbReference>
<feature type="domain" description="NAD-dependent epimerase/dehydratase" evidence="12">
    <location>
        <begin position="725"/>
        <end position="993"/>
    </location>
</feature>
<organism evidence="13 14">
    <name type="scientific">Rhizopogon vinicolor AM-OR11-026</name>
    <dbReference type="NCBI Taxonomy" id="1314800"/>
    <lineage>
        <taxon>Eukaryota</taxon>
        <taxon>Fungi</taxon>
        <taxon>Dikarya</taxon>
        <taxon>Basidiomycota</taxon>
        <taxon>Agaricomycotina</taxon>
        <taxon>Agaricomycetes</taxon>
        <taxon>Agaricomycetidae</taxon>
        <taxon>Boletales</taxon>
        <taxon>Suillineae</taxon>
        <taxon>Rhizopogonaceae</taxon>
        <taxon>Rhizopogon</taxon>
    </lineage>
</organism>
<feature type="compositionally biased region" description="Low complexity" evidence="11">
    <location>
        <begin position="595"/>
        <end position="646"/>
    </location>
</feature>
<dbReference type="NCBIfam" id="TIGR01179">
    <property type="entry name" value="galE"/>
    <property type="match status" value="1"/>
</dbReference>
<dbReference type="GO" id="GO:0006012">
    <property type="term" value="P:galactose metabolic process"/>
    <property type="evidence" value="ECO:0007669"/>
    <property type="project" value="UniProtKB-KW"/>
</dbReference>
<proteinExistence type="inferred from homology"/>
<accession>A0A1B7N3X4</accession>
<evidence type="ECO:0000256" key="3">
    <source>
        <dbReference type="ARBA" id="ARBA00004947"/>
    </source>
</evidence>
<dbReference type="InterPro" id="IPR021861">
    <property type="entry name" value="THO_THOC1"/>
</dbReference>
<sequence length="1091" mass="120776">MSSQAQTVQSLLKSFPQRPFDQKILRELVGEEVQKFQGKSSPENLKSQWEFLLKNEVFTLAATEGSALKCNSISYYDGLRDRLDLVLTFTEHDACEATFPFTVLQDLLETQTITSCSQIFSWIESSAARLTKDMIPQKGKALILLRTLNDLLRRLSKMGPTTIFCGRILTFLSGVFPLGERSGVNLRGEYGPMWEGVKDVEKRDEDVAMEAAKGPENGEKMEVDGGKKDSVDTKEKDGFYTTFWSLQLPFSRPPLFAFPNTLGEFKDAVDKVLPVIKEATTKERAMMGNRGASGASGSLKRKREPELGEASNNSEYFFAKFLTSPELLNLEIADTHFRRQMLFQLLILLHHLLSFTRASKAMWCTPRNRSLQMDFTLEPADAQWVSDTIVKASAELRSTAPNGPTFADTVNVILDREKNWVKWKNDLCAPFDREPWSAEVDGKKVGMEEATREARSRRREDPEPWQWNLGSESLTEIWEMGYRDLSDLQNPFQPGDVKDFVKKVKQEDARIEMRRKQLVKNAERLAQARAKAAAAIAESTGPSTATQETPAPAPTPIPAAETKVEPPATSLPALLAVSGIPSSPLHPSLPPKPGSSPIKPLTEAGATSPAHPPSTVTPAPPSSMIAAPMPTPAAASASASETISAAVPSPAPPLTDDQITRFEENKQRWSWLALRTARDQYLQHFGKIGTGDVVLLANEIEAEKEREKNQKTQKAEEMIPTLSRVLVTGGAGYIGSHVVYALQQTRRYKVVSVDNYHNSFPASLTRVAQLARDALPENPSEADKESAEIDALQCDLTCPEQIREVFERYGKGGIWGVVHIAAYKAVGESVEIPLTYYTNNVAATVSLLQIMSDFDCTRIVYSSSATVYGTPPVIPIPETTRLKADSPYGKTKVMSEMIIDDLCHAEPDRWRAISLRYFNPAGAHPSGLIGEDPRGRPGNLLPLLAHMAIGRVDDATLKVFGNDYPTPDGTCVRDYLHVLDLASGHLLALDALEPESSVFDNCPDDARYKAYNLGKGKGMSVLQIVEAMRKATGFDFKYEIIGRRRGDVPDLTANPTLAEMELGFKAPQTLEVMCRDLWNWQTKNPQGYTQQ</sequence>
<evidence type="ECO:0000256" key="6">
    <source>
        <dbReference type="ARBA" id="ARBA00023144"/>
    </source>
</evidence>
<keyword evidence="6" id="KW-0299">Galactose metabolism</keyword>
<dbReference type="InterPro" id="IPR036291">
    <property type="entry name" value="NAD(P)-bd_dom_sf"/>
</dbReference>
<comment type="cofactor">
    <cofactor evidence="2">
        <name>NAD(+)</name>
        <dbReference type="ChEBI" id="CHEBI:57540"/>
    </cofactor>
</comment>
<evidence type="ECO:0000256" key="10">
    <source>
        <dbReference type="ARBA" id="ARBA00038238"/>
    </source>
</evidence>
<comment type="pathway">
    <text evidence="3">Carbohydrate metabolism; galactose metabolism.</text>
</comment>
<dbReference type="CDD" id="cd05247">
    <property type="entry name" value="UDP_G4E_1_SDR_e"/>
    <property type="match status" value="1"/>
</dbReference>
<dbReference type="Gene3D" id="3.90.25.10">
    <property type="entry name" value="UDP-galactose 4-epimerase, domain 1"/>
    <property type="match status" value="1"/>
</dbReference>
<dbReference type="Pfam" id="PF01370">
    <property type="entry name" value="Epimerase"/>
    <property type="match status" value="1"/>
</dbReference>
<dbReference type="Proteomes" id="UP000092154">
    <property type="component" value="Unassembled WGS sequence"/>
</dbReference>
<dbReference type="SUPFAM" id="SSF51735">
    <property type="entry name" value="NAD(P)-binding Rossmann-fold domains"/>
    <property type="match status" value="1"/>
</dbReference>
<evidence type="ECO:0000256" key="2">
    <source>
        <dbReference type="ARBA" id="ARBA00001911"/>
    </source>
</evidence>
<keyword evidence="14" id="KW-1185">Reference proteome</keyword>
<protein>
    <submittedName>
        <fullName evidence="13">UDP-glucose 4-epimerase</fullName>
    </submittedName>
</protein>
<comment type="function">
    <text evidence="8">Mutarotase converts alpha-aldose to the beta-anomer. It is active on D-glucose, L-arabinose, D-xylose, D-galactose, maltose and lactose.</text>
</comment>
<keyword evidence="7" id="KW-0413">Isomerase</keyword>
<evidence type="ECO:0000256" key="7">
    <source>
        <dbReference type="ARBA" id="ARBA00023235"/>
    </source>
</evidence>
<evidence type="ECO:0000256" key="8">
    <source>
        <dbReference type="ARBA" id="ARBA00037676"/>
    </source>
</evidence>
<dbReference type="Pfam" id="PF11957">
    <property type="entry name" value="efThoc1"/>
    <property type="match status" value="1"/>
</dbReference>
<dbReference type="GO" id="GO:0003978">
    <property type="term" value="F:UDP-glucose 4-epimerase activity"/>
    <property type="evidence" value="ECO:0007669"/>
    <property type="project" value="UniProtKB-EC"/>
</dbReference>
<comment type="catalytic activity">
    <reaction evidence="1">
        <text>UDP-alpha-D-glucose = UDP-alpha-D-galactose</text>
        <dbReference type="Rhea" id="RHEA:22168"/>
        <dbReference type="ChEBI" id="CHEBI:58885"/>
        <dbReference type="ChEBI" id="CHEBI:66914"/>
        <dbReference type="EC" id="5.1.3.2"/>
    </reaction>
</comment>
<dbReference type="OrthoDB" id="9402762at2759"/>
<name>A0A1B7N3X4_9AGAM</name>
<evidence type="ECO:0000256" key="11">
    <source>
        <dbReference type="SAM" id="MobiDB-lite"/>
    </source>
</evidence>
<feature type="region of interest" description="Disordered" evidence="11">
    <location>
        <begin position="533"/>
        <end position="566"/>
    </location>
</feature>
<dbReference type="STRING" id="1314800.A0A1B7N3X4"/>
<evidence type="ECO:0000256" key="9">
    <source>
        <dbReference type="ARBA" id="ARBA00037955"/>
    </source>
</evidence>